<evidence type="ECO:0000259" key="1">
    <source>
        <dbReference type="Pfam" id="PF00652"/>
    </source>
</evidence>
<dbReference type="InterPro" id="IPR000772">
    <property type="entry name" value="Ricin_B_lectin"/>
</dbReference>
<reference evidence="2 3" key="1">
    <citation type="submission" date="2024-06" db="EMBL/GenBank/DDBJ databases">
        <authorList>
            <person name="Bataeva Y.V."/>
            <person name="Grigorian L.N."/>
            <person name="Solomentsev V.I."/>
        </authorList>
    </citation>
    <scope>NUCLEOTIDE SEQUENCE [LARGE SCALE GENOMIC DNA]</scope>
    <source>
        <strain evidence="3">SCPM-O-B-12605 (RCAM04882)</strain>
    </source>
</reference>
<feature type="domain" description="Ricin B lectin" evidence="1">
    <location>
        <begin position="48"/>
        <end position="158"/>
    </location>
</feature>
<proteinExistence type="predicted"/>
<dbReference type="InterPro" id="IPR035992">
    <property type="entry name" value="Ricin_B-like_lectins"/>
</dbReference>
<accession>A0ABV2A503</accession>
<comment type="caution">
    <text evidence="2">The sequence shown here is derived from an EMBL/GenBank/DDBJ whole genome shotgun (WGS) entry which is preliminary data.</text>
</comment>
<dbReference type="PROSITE" id="PS50231">
    <property type="entry name" value="RICIN_B_LECTIN"/>
    <property type="match status" value="1"/>
</dbReference>
<gene>
    <name evidence="2" type="ORF">ABUK86_31500</name>
</gene>
<keyword evidence="3" id="KW-1185">Reference proteome</keyword>
<dbReference type="CDD" id="cd00161">
    <property type="entry name" value="beta-trefoil_Ricin-like"/>
    <property type="match status" value="1"/>
</dbReference>
<dbReference type="Pfam" id="PF00652">
    <property type="entry name" value="Ricin_B_lectin"/>
    <property type="match status" value="1"/>
</dbReference>
<dbReference type="Proteomes" id="UP001432401">
    <property type="component" value="Unassembled WGS sequence"/>
</dbReference>
<dbReference type="Gene3D" id="2.80.10.50">
    <property type="match status" value="1"/>
</dbReference>
<organism evidence="2 3">
    <name type="scientific">Nocardiopsis tropica</name>
    <dbReference type="NCBI Taxonomy" id="109330"/>
    <lineage>
        <taxon>Bacteria</taxon>
        <taxon>Bacillati</taxon>
        <taxon>Actinomycetota</taxon>
        <taxon>Actinomycetes</taxon>
        <taxon>Streptosporangiales</taxon>
        <taxon>Nocardiopsidaceae</taxon>
        <taxon>Nocardiopsis</taxon>
    </lineage>
</organism>
<evidence type="ECO:0000313" key="3">
    <source>
        <dbReference type="Proteomes" id="UP001432401"/>
    </source>
</evidence>
<dbReference type="EMBL" id="JBEQNB010000027">
    <property type="protein sequence ID" value="MES0838329.1"/>
    <property type="molecule type" value="Genomic_DNA"/>
</dbReference>
<dbReference type="SUPFAM" id="SSF50370">
    <property type="entry name" value="Ricin B-like lectins"/>
    <property type="match status" value="1"/>
</dbReference>
<dbReference type="RefSeq" id="WP_352987132.1">
    <property type="nucleotide sequence ID" value="NZ_JBEQNA010000026.1"/>
</dbReference>
<evidence type="ECO:0000313" key="2">
    <source>
        <dbReference type="EMBL" id="MES0838329.1"/>
    </source>
</evidence>
<name>A0ABV2A503_9ACTN</name>
<protein>
    <submittedName>
        <fullName evidence="2">RICIN domain-containing protein</fullName>
    </submittedName>
</protein>
<sequence>MFISPVQAHIVEQDSVSWEALETFAPQSVVSRPASVPPEAVQYPYMSSGRCLVVRGTGNEAPAVITTCNSAYADQFWLLEEVAAGYFQMRNVNSGKCLIVRGSANDARAVQYPCNAIYTDQHWSFDWREVGQLYNRNSGKCLYPLWVGNEAPVVQQTCKVSPP</sequence>